<name>A0A546XU69_AGRTU</name>
<dbReference type="Proteomes" id="UP000317023">
    <property type="component" value="Unassembled WGS sequence"/>
</dbReference>
<feature type="transmembrane region" description="Helical" evidence="1">
    <location>
        <begin position="97"/>
        <end position="120"/>
    </location>
</feature>
<keyword evidence="1" id="KW-0472">Membrane</keyword>
<protein>
    <submittedName>
        <fullName evidence="2">Uncharacterized protein</fullName>
    </submittedName>
</protein>
<accession>A0A546XU69</accession>
<sequence>MTQDRENVPHQSLSLRGDLFVSGGYADFAAGPPPITMALTYRPPQSGPVMSAAPIAGHRTGHVFPHQRAPSLFPRLRLFIRWGRETGSNRFQKPSDWLRIVALGVILLDFALLSLANRFLERNFEGYLPGLAPMLGGLLFAIIIMRLARPVPYPDWIAIGAFQAAMGCVICVDQGLLSPAIFLVFCCLFLGLALLRLWVGETLRPRRGAASLLAGGWTTLFFILWLVVDRCFRLGAGPDIILAADLLVAGFTMVSFGLSLRSESDRPERR</sequence>
<evidence type="ECO:0000313" key="2">
    <source>
        <dbReference type="EMBL" id="TRB04285.1"/>
    </source>
</evidence>
<keyword evidence="1" id="KW-1133">Transmembrane helix</keyword>
<proteinExistence type="predicted"/>
<comment type="caution">
    <text evidence="2">The sequence shown here is derived from an EMBL/GenBank/DDBJ whole genome shotgun (WGS) entry which is preliminary data.</text>
</comment>
<evidence type="ECO:0000313" key="3">
    <source>
        <dbReference type="Proteomes" id="UP000317023"/>
    </source>
</evidence>
<organism evidence="2 3">
    <name type="scientific">Agrobacterium tumefaciens</name>
    <dbReference type="NCBI Taxonomy" id="358"/>
    <lineage>
        <taxon>Bacteria</taxon>
        <taxon>Pseudomonadati</taxon>
        <taxon>Pseudomonadota</taxon>
        <taxon>Alphaproteobacteria</taxon>
        <taxon>Hyphomicrobiales</taxon>
        <taxon>Rhizobiaceae</taxon>
        <taxon>Rhizobium/Agrobacterium group</taxon>
        <taxon>Agrobacterium</taxon>
        <taxon>Agrobacterium tumefaciens complex</taxon>
    </lineage>
</organism>
<gene>
    <name evidence="2" type="ORF">EXN61_19180</name>
</gene>
<feature type="transmembrane region" description="Helical" evidence="1">
    <location>
        <begin position="126"/>
        <end position="144"/>
    </location>
</feature>
<keyword evidence="1" id="KW-0812">Transmembrane</keyword>
<dbReference type="AlphaFoldDB" id="A0A546XU69"/>
<feature type="transmembrane region" description="Helical" evidence="1">
    <location>
        <begin position="156"/>
        <end position="175"/>
    </location>
</feature>
<feature type="transmembrane region" description="Helical" evidence="1">
    <location>
        <begin position="211"/>
        <end position="228"/>
    </location>
</feature>
<feature type="transmembrane region" description="Helical" evidence="1">
    <location>
        <begin position="240"/>
        <end position="260"/>
    </location>
</feature>
<evidence type="ECO:0000256" key="1">
    <source>
        <dbReference type="SAM" id="Phobius"/>
    </source>
</evidence>
<reference evidence="2 3" key="1">
    <citation type="journal article" date="2019" name="Appl. Microbiol. Biotechnol.">
        <title>Differential efficiency of wild type rhizogenic strains for rol gene transformation of plants.</title>
        <authorList>
            <person name="Desmet S."/>
            <person name="De Keyser E."/>
            <person name="Van Vaerenbergh J."/>
            <person name="Baeyen S."/>
            <person name="Van Huylenbroeck J."/>
            <person name="Geelen D."/>
            <person name="Dhooghe E."/>
        </authorList>
    </citation>
    <scope>NUCLEOTIDE SEQUENCE [LARGE SCALE GENOMIC DNA]</scope>
    <source>
        <strain evidence="2 3">MAFF210266</strain>
    </source>
</reference>
<feature type="transmembrane region" description="Helical" evidence="1">
    <location>
        <begin position="181"/>
        <end position="199"/>
    </location>
</feature>
<dbReference type="EMBL" id="SGOE01000006">
    <property type="protein sequence ID" value="TRB04285.1"/>
    <property type="molecule type" value="Genomic_DNA"/>
</dbReference>